<dbReference type="SUPFAM" id="SSF51161">
    <property type="entry name" value="Trimeric LpxA-like enzymes"/>
    <property type="match status" value="1"/>
</dbReference>
<dbReference type="InterPro" id="IPR047125">
    <property type="entry name" value="DCTN5"/>
</dbReference>
<dbReference type="KEGG" id="pfp:PFL1_02671"/>
<evidence type="ECO:0000313" key="8">
    <source>
        <dbReference type="Proteomes" id="UP000053664"/>
    </source>
</evidence>
<organism evidence="7 8">
    <name type="scientific">Pseudozyma flocculosa PF-1</name>
    <dbReference type="NCBI Taxonomy" id="1277687"/>
    <lineage>
        <taxon>Eukaryota</taxon>
        <taxon>Fungi</taxon>
        <taxon>Dikarya</taxon>
        <taxon>Basidiomycota</taxon>
        <taxon>Ustilaginomycotina</taxon>
        <taxon>Ustilaginomycetes</taxon>
        <taxon>Ustilaginales</taxon>
        <taxon>Ustilaginaceae</taxon>
        <taxon>Pseudozyma</taxon>
    </lineage>
</organism>
<dbReference type="EMBL" id="KE361629">
    <property type="protein sequence ID" value="EPQ29998.1"/>
    <property type="molecule type" value="Genomic_DNA"/>
</dbReference>
<dbReference type="PANTHER" id="PTHR46126">
    <property type="entry name" value="DYNACTIN SUBUNIT 5"/>
    <property type="match status" value="1"/>
</dbReference>
<dbReference type="GO" id="GO:0005869">
    <property type="term" value="C:dynactin complex"/>
    <property type="evidence" value="ECO:0007669"/>
    <property type="project" value="TreeGrafter"/>
</dbReference>
<feature type="region of interest" description="Disordered" evidence="6">
    <location>
        <begin position="57"/>
        <end position="87"/>
    </location>
</feature>
<dbReference type="Proteomes" id="UP000053664">
    <property type="component" value="Unassembled WGS sequence"/>
</dbReference>
<evidence type="ECO:0000256" key="2">
    <source>
        <dbReference type="ARBA" id="ARBA00022490"/>
    </source>
</evidence>
<dbReference type="eggNOG" id="KOG3121">
    <property type="taxonomic scope" value="Eukaryota"/>
</dbReference>
<dbReference type="Pfam" id="PF21711">
    <property type="entry name" value="DCTN5"/>
    <property type="match status" value="1"/>
</dbReference>
<dbReference type="PANTHER" id="PTHR46126:SF1">
    <property type="entry name" value="DYNACTIN SUBUNIT 5"/>
    <property type="match status" value="1"/>
</dbReference>
<sequence>MAPHSKPMHYNPSEYIQTALTGNHVSKRSVILGSANIILGGKCILHQGAVIRGDLKRSLPSSSSSAPSSSATSASGPGAEATPRERAPQQTIVVMIGRYCLLDEGCVIRPPYKTYRGQFSYYPLKMGDHVSIGANSVVEAAALGSHVEVGANCVIGRFVMIKDCVRILDNSVVAPNTVIPPYSIYGGSPAKLVGELPEMFLESCEAKRKDYYQRFKPATDHR</sequence>
<evidence type="ECO:0000256" key="1">
    <source>
        <dbReference type="ARBA" id="ARBA00004245"/>
    </source>
</evidence>
<keyword evidence="3" id="KW-0206">Cytoskeleton</keyword>
<comment type="subcellular location">
    <subcellularLocation>
        <location evidence="1">Cytoplasm</location>
        <location evidence="1">Cytoskeleton</location>
    </subcellularLocation>
</comment>
<evidence type="ECO:0000256" key="6">
    <source>
        <dbReference type="SAM" id="MobiDB-lite"/>
    </source>
</evidence>
<dbReference type="Gene3D" id="2.160.10.10">
    <property type="entry name" value="Hexapeptide repeat proteins"/>
    <property type="match status" value="1"/>
</dbReference>
<dbReference type="HOGENOM" id="CLU_088622_0_0_1"/>
<evidence type="ECO:0000313" key="7">
    <source>
        <dbReference type="EMBL" id="EPQ29998.1"/>
    </source>
</evidence>
<reference evidence="7 8" key="1">
    <citation type="journal article" date="2013" name="Plant Cell">
        <title>The transition from a phytopathogenic smut ancestor to an anamorphic biocontrol agent deciphered by comparative whole-genome analysis.</title>
        <authorList>
            <person name="Lefebvre F."/>
            <person name="Joly D.L."/>
            <person name="Labbe C."/>
            <person name="Teichmann B."/>
            <person name="Linning R."/>
            <person name="Belzile F."/>
            <person name="Bakkeren G."/>
            <person name="Belanger R.R."/>
        </authorList>
    </citation>
    <scope>NUCLEOTIDE SEQUENCE [LARGE SCALE GENOMIC DNA]</scope>
    <source>
        <strain evidence="7 8">PF-1</strain>
    </source>
</reference>
<comment type="similarity">
    <text evidence="4">Belongs to the dynactin subunits 5/6 family. Dynactin subunit 5 subfamily.</text>
</comment>
<dbReference type="CDD" id="cd03359">
    <property type="entry name" value="LbH_Dynactin_5"/>
    <property type="match status" value="1"/>
</dbReference>
<dbReference type="GeneID" id="19316788"/>
<evidence type="ECO:0000256" key="4">
    <source>
        <dbReference type="ARBA" id="ARBA00034706"/>
    </source>
</evidence>
<dbReference type="RefSeq" id="XP_007878376.1">
    <property type="nucleotide sequence ID" value="XM_007880185.1"/>
</dbReference>
<accession>A0A061HBR7</accession>
<gene>
    <name evidence="7" type="ORF">PFL1_02671</name>
</gene>
<dbReference type="InterPro" id="IPR011004">
    <property type="entry name" value="Trimer_LpxA-like_sf"/>
</dbReference>
<proteinExistence type="inferred from homology"/>
<dbReference type="OrthoDB" id="417208at2759"/>
<evidence type="ECO:0000256" key="5">
    <source>
        <dbReference type="ARBA" id="ARBA00034865"/>
    </source>
</evidence>
<keyword evidence="2" id="KW-0963">Cytoplasm</keyword>
<name>A0A061HBR7_9BASI</name>
<feature type="compositionally biased region" description="Low complexity" evidence="6">
    <location>
        <begin position="58"/>
        <end position="79"/>
    </location>
</feature>
<protein>
    <recommendedName>
        <fullName evidence="5">Dynactin subunit 5</fullName>
    </recommendedName>
</protein>
<evidence type="ECO:0000256" key="3">
    <source>
        <dbReference type="ARBA" id="ARBA00023212"/>
    </source>
</evidence>
<dbReference type="AlphaFoldDB" id="A0A061HBR7"/>